<reference evidence="2" key="2">
    <citation type="journal article" date="2013" name="Mar. Genomics">
        <title>Expression of sulfatases in Rhodopirellula baltica and the diversity of sulfatases in the genus Rhodopirellula.</title>
        <authorList>
            <person name="Wegner C.E."/>
            <person name="Richter-Heitmann T."/>
            <person name="Klindworth A."/>
            <person name="Klockow C."/>
            <person name="Richter M."/>
            <person name="Achstetter T."/>
            <person name="Glockner F.O."/>
            <person name="Harder J."/>
        </authorList>
    </citation>
    <scope>NUCLEOTIDE SEQUENCE [LARGE SCALE GENOMIC DNA]</scope>
    <source>
        <strain evidence="2">6C</strain>
    </source>
</reference>
<dbReference type="Proteomes" id="UP000011529">
    <property type="component" value="Unassembled WGS sequence"/>
</dbReference>
<feature type="compositionally biased region" description="Basic and acidic residues" evidence="1">
    <location>
        <begin position="173"/>
        <end position="184"/>
    </location>
</feature>
<evidence type="ECO:0000313" key="2">
    <source>
        <dbReference type="EMBL" id="EMB18306.1"/>
    </source>
</evidence>
<feature type="compositionally biased region" description="Gly residues" evidence="1">
    <location>
        <begin position="186"/>
        <end position="196"/>
    </location>
</feature>
<evidence type="ECO:0000313" key="3">
    <source>
        <dbReference type="Proteomes" id="UP000011529"/>
    </source>
</evidence>
<protein>
    <submittedName>
        <fullName evidence="2">Secreted protein</fullName>
    </submittedName>
</protein>
<dbReference type="Gene3D" id="1.10.238.10">
    <property type="entry name" value="EF-hand"/>
    <property type="match status" value="1"/>
</dbReference>
<reference evidence="2" key="1">
    <citation type="submission" date="2012-11" db="EMBL/GenBank/DDBJ databases">
        <title>Permanent draft genomes of Rhodopirellula europaea strain SH398 and 6C.</title>
        <authorList>
            <person name="Richter M."/>
            <person name="Richter-Heitmann T."/>
            <person name="Frank C."/>
            <person name="Harder J."/>
            <person name="Glockner F.O."/>
        </authorList>
    </citation>
    <scope>NUCLEOTIDE SEQUENCE</scope>
    <source>
        <strain evidence="2">6C</strain>
    </source>
</reference>
<proteinExistence type="predicted"/>
<dbReference type="PATRIC" id="fig|1263867.3.peg.1041"/>
<organism evidence="2 3">
    <name type="scientific">Rhodopirellula europaea 6C</name>
    <dbReference type="NCBI Taxonomy" id="1263867"/>
    <lineage>
        <taxon>Bacteria</taxon>
        <taxon>Pseudomonadati</taxon>
        <taxon>Planctomycetota</taxon>
        <taxon>Planctomycetia</taxon>
        <taxon>Pirellulales</taxon>
        <taxon>Pirellulaceae</taxon>
        <taxon>Rhodopirellula</taxon>
    </lineage>
</organism>
<feature type="region of interest" description="Disordered" evidence="1">
    <location>
        <begin position="152"/>
        <end position="203"/>
    </location>
</feature>
<comment type="caution">
    <text evidence="2">The sequence shown here is derived from an EMBL/GenBank/DDBJ whole genome shotgun (WGS) entry which is preliminary data.</text>
</comment>
<gene>
    <name evidence="2" type="ORF">RE6C_00978</name>
</gene>
<accession>M2A8N1</accession>
<sequence length="337" mass="35015">MGGLAFLLTCVSLTSDAIADEPAHDELVASMADTLWSGVQQSLPDEKQDASEVPLIGLIKVLRQSGIDSAAAAGGRGGGAGGRSGGGRAQRGGGGGMPSTTDEVRAKFDSMDLDRDGVWKGDEINSYMRGQPASSDNEVTFEEYNEAWNQLRSRMGSGGGHQHGGGQGGNRGGRGERGSGERGGHNHGGGRGGRGGAPSSSRVNTNAEFVLALDVNRDRKLTRAELQTAIATALNPKPAGSGAGDETTPAPPANRGLQRRTEMQVRAIAICSAWHAIDLNGDEKIQLSELKARVGSDASESLAEAMGITQEKPLPMDQLYASARRLSDELTAAALQK</sequence>
<dbReference type="PROSITE" id="PS00018">
    <property type="entry name" value="EF_HAND_1"/>
    <property type="match status" value="1"/>
</dbReference>
<dbReference type="InterPro" id="IPR011992">
    <property type="entry name" value="EF-hand-dom_pair"/>
</dbReference>
<evidence type="ECO:0000256" key="1">
    <source>
        <dbReference type="SAM" id="MobiDB-lite"/>
    </source>
</evidence>
<feature type="region of interest" description="Disordered" evidence="1">
    <location>
        <begin position="71"/>
        <end position="102"/>
    </location>
</feature>
<name>M2A8N1_9BACT</name>
<dbReference type="EMBL" id="ANMO01000053">
    <property type="protein sequence ID" value="EMB18306.1"/>
    <property type="molecule type" value="Genomic_DNA"/>
</dbReference>
<dbReference type="SUPFAM" id="SSF47473">
    <property type="entry name" value="EF-hand"/>
    <property type="match status" value="1"/>
</dbReference>
<feature type="region of interest" description="Disordered" evidence="1">
    <location>
        <begin position="232"/>
        <end position="258"/>
    </location>
</feature>
<keyword evidence="3" id="KW-1185">Reference proteome</keyword>
<dbReference type="InterPro" id="IPR018247">
    <property type="entry name" value="EF_Hand_1_Ca_BS"/>
</dbReference>
<feature type="compositionally biased region" description="Gly residues" evidence="1">
    <location>
        <begin position="74"/>
        <end position="97"/>
    </location>
</feature>
<dbReference type="AlphaFoldDB" id="M2A8N1"/>
<feature type="compositionally biased region" description="Gly residues" evidence="1">
    <location>
        <begin position="156"/>
        <end position="172"/>
    </location>
</feature>